<dbReference type="PANTHER" id="PTHR44942">
    <property type="entry name" value="METHYLTRANSF_11 DOMAIN-CONTAINING PROTEIN"/>
    <property type="match status" value="1"/>
</dbReference>
<dbReference type="EMBL" id="JAAXLS010000054">
    <property type="protein sequence ID" value="NKQ58332.1"/>
    <property type="molecule type" value="Genomic_DNA"/>
</dbReference>
<dbReference type="GO" id="GO:0032259">
    <property type="term" value="P:methylation"/>
    <property type="evidence" value="ECO:0007669"/>
    <property type="project" value="UniProtKB-KW"/>
</dbReference>
<name>A0ABX1JEV6_9PSEU</name>
<protein>
    <submittedName>
        <fullName evidence="5">Class I SAM-dependent methyltransferase</fullName>
    </submittedName>
</protein>
<dbReference type="RefSeq" id="WP_168522060.1">
    <property type="nucleotide sequence ID" value="NZ_JAAXLS010000054.1"/>
</dbReference>
<proteinExistence type="inferred from homology"/>
<dbReference type="InterPro" id="IPR020596">
    <property type="entry name" value="rRNA_Ade_Mease_Trfase_CS"/>
</dbReference>
<evidence type="ECO:0000256" key="3">
    <source>
        <dbReference type="ARBA" id="ARBA00022679"/>
    </source>
</evidence>
<dbReference type="Pfam" id="PF08241">
    <property type="entry name" value="Methyltransf_11"/>
    <property type="match status" value="1"/>
</dbReference>
<feature type="domain" description="Methyltransferase type 11" evidence="4">
    <location>
        <begin position="50"/>
        <end position="139"/>
    </location>
</feature>
<keyword evidence="2 5" id="KW-0489">Methyltransferase</keyword>
<comment type="caution">
    <text evidence="5">The sequence shown here is derived from an EMBL/GenBank/DDBJ whole genome shotgun (WGS) entry which is preliminary data.</text>
</comment>
<dbReference type="InterPro" id="IPR051052">
    <property type="entry name" value="Diverse_substrate_MTase"/>
</dbReference>
<keyword evidence="6" id="KW-1185">Reference proteome</keyword>
<organism evidence="5 6">
    <name type="scientific">Amycolatopsis acididurans</name>
    <dbReference type="NCBI Taxonomy" id="2724524"/>
    <lineage>
        <taxon>Bacteria</taxon>
        <taxon>Bacillati</taxon>
        <taxon>Actinomycetota</taxon>
        <taxon>Actinomycetes</taxon>
        <taxon>Pseudonocardiales</taxon>
        <taxon>Pseudonocardiaceae</taxon>
        <taxon>Amycolatopsis</taxon>
    </lineage>
</organism>
<dbReference type="InterPro" id="IPR013216">
    <property type="entry name" value="Methyltransf_11"/>
</dbReference>
<dbReference type="GO" id="GO:0008168">
    <property type="term" value="F:methyltransferase activity"/>
    <property type="evidence" value="ECO:0007669"/>
    <property type="project" value="UniProtKB-KW"/>
</dbReference>
<accession>A0ABX1JEV6</accession>
<reference evidence="5 6" key="1">
    <citation type="submission" date="2020-04" db="EMBL/GenBank/DDBJ databases">
        <title>Novel species.</title>
        <authorList>
            <person name="Teo W.F.A."/>
            <person name="Lipun K."/>
            <person name="Srisuk N."/>
            <person name="Duangmal K."/>
        </authorList>
    </citation>
    <scope>NUCLEOTIDE SEQUENCE [LARGE SCALE GENOMIC DNA]</scope>
    <source>
        <strain evidence="5 6">K13G38</strain>
    </source>
</reference>
<dbReference type="PROSITE" id="PS01131">
    <property type="entry name" value="RRNA_A_DIMETH"/>
    <property type="match status" value="1"/>
</dbReference>
<sequence>MIVPVTDEQELRSRRARSFGAQAAAYAEHRPDYPLEALRWGLPAEAAHVVDLGAGTGKLTEGLRALGLRVTAVEPDEGMRAEFGRLLPDVPVLDGTAESIPLPDASADAVVAGQAFHWFDPGPALTEIARVTRPGGTFLALWNHDDMTVPWVAEFGELTRTSISRSWRSFSGELPSHAQWEPFERSHFRHTQRRTAETLLATVATHSHMLIAPPEEREATLARLREFLARTPETAEGEFDLPLMTTAMRASRR</sequence>
<dbReference type="SUPFAM" id="SSF53335">
    <property type="entry name" value="S-adenosyl-L-methionine-dependent methyltransferases"/>
    <property type="match status" value="1"/>
</dbReference>
<dbReference type="PANTHER" id="PTHR44942:SF4">
    <property type="entry name" value="METHYLTRANSFERASE TYPE 11 DOMAIN-CONTAINING PROTEIN"/>
    <property type="match status" value="1"/>
</dbReference>
<evidence type="ECO:0000313" key="5">
    <source>
        <dbReference type="EMBL" id="NKQ58332.1"/>
    </source>
</evidence>
<evidence type="ECO:0000256" key="2">
    <source>
        <dbReference type="ARBA" id="ARBA00022603"/>
    </source>
</evidence>
<evidence type="ECO:0000259" key="4">
    <source>
        <dbReference type="Pfam" id="PF08241"/>
    </source>
</evidence>
<dbReference type="InterPro" id="IPR029063">
    <property type="entry name" value="SAM-dependent_MTases_sf"/>
</dbReference>
<dbReference type="CDD" id="cd02440">
    <property type="entry name" value="AdoMet_MTases"/>
    <property type="match status" value="1"/>
</dbReference>
<keyword evidence="3" id="KW-0808">Transferase</keyword>
<evidence type="ECO:0000313" key="6">
    <source>
        <dbReference type="Proteomes" id="UP000715441"/>
    </source>
</evidence>
<gene>
    <name evidence="5" type="ORF">HFP15_36320</name>
</gene>
<dbReference type="Gene3D" id="3.40.50.150">
    <property type="entry name" value="Vaccinia Virus protein VP39"/>
    <property type="match status" value="1"/>
</dbReference>
<comment type="similarity">
    <text evidence="1">Belongs to the methyltransferase superfamily.</text>
</comment>
<evidence type="ECO:0000256" key="1">
    <source>
        <dbReference type="ARBA" id="ARBA00008361"/>
    </source>
</evidence>
<dbReference type="Proteomes" id="UP000715441">
    <property type="component" value="Unassembled WGS sequence"/>
</dbReference>